<comment type="similarity">
    <text evidence="3">Belongs to the shikimate kinase family.</text>
</comment>
<keyword evidence="3" id="KW-0028">Amino-acid biosynthesis</keyword>
<feature type="domain" description="Shikimate dehydrogenase substrate binding N-terminal" evidence="4">
    <location>
        <begin position="6"/>
        <end position="80"/>
    </location>
</feature>
<comment type="subcellular location">
    <subcellularLocation>
        <location evidence="3">Cytoplasm</location>
    </subcellularLocation>
</comment>
<dbReference type="Pfam" id="PF08501">
    <property type="entry name" value="Shikimate_dh_N"/>
    <property type="match status" value="1"/>
</dbReference>
<evidence type="ECO:0000259" key="4">
    <source>
        <dbReference type="Pfam" id="PF08501"/>
    </source>
</evidence>
<feature type="binding site" evidence="3">
    <location>
        <position position="310"/>
    </location>
    <ligand>
        <name>substrate</name>
    </ligand>
</feature>
<evidence type="ECO:0000256" key="2">
    <source>
        <dbReference type="ARBA" id="ARBA00023141"/>
    </source>
</evidence>
<name>A0ABT7UE66_9FIRM</name>
<dbReference type="Gene3D" id="3.40.50.10860">
    <property type="entry name" value="Leucine Dehydrogenase, chain A, domain 1"/>
    <property type="match status" value="1"/>
</dbReference>
<feature type="binding site" evidence="3">
    <location>
        <position position="332"/>
    </location>
    <ligand>
        <name>substrate</name>
    </ligand>
</feature>
<gene>
    <name evidence="3" type="primary">aroK</name>
    <name evidence="5" type="ORF">QUV96_09800</name>
</gene>
<feature type="binding site" evidence="3">
    <location>
        <begin position="264"/>
        <end position="269"/>
    </location>
    <ligand>
        <name>ATP</name>
        <dbReference type="ChEBI" id="CHEBI:30616"/>
    </ligand>
</feature>
<dbReference type="PANTHER" id="PTHR21089">
    <property type="entry name" value="SHIKIMATE DEHYDROGENASE"/>
    <property type="match status" value="1"/>
</dbReference>
<accession>A0ABT7UE66</accession>
<protein>
    <recommendedName>
        <fullName evidence="3">Shikimate kinase</fullName>
        <shortName evidence="3">SK</shortName>
        <ecNumber evidence="3">2.7.1.71</ecNumber>
    </recommendedName>
</protein>
<evidence type="ECO:0000313" key="5">
    <source>
        <dbReference type="EMBL" id="MDM8157922.1"/>
    </source>
</evidence>
<reference evidence="5" key="1">
    <citation type="submission" date="2023-06" db="EMBL/GenBank/DDBJ databases">
        <title>Identification and characterization of horizontal gene transfer across gut microbiota members of farm animals based on homology search.</title>
        <authorList>
            <person name="Schwarzerova J."/>
            <person name="Nykrynova M."/>
            <person name="Jureckova K."/>
            <person name="Cejkova D."/>
            <person name="Rychlik I."/>
        </authorList>
    </citation>
    <scope>NUCLEOTIDE SEQUENCE</scope>
    <source>
        <strain evidence="5">ET39</strain>
    </source>
</reference>
<dbReference type="HAMAP" id="MF_00109">
    <property type="entry name" value="Shikimate_kinase"/>
    <property type="match status" value="1"/>
</dbReference>
<evidence type="ECO:0000256" key="3">
    <source>
        <dbReference type="HAMAP-Rule" id="MF_00109"/>
    </source>
</evidence>
<dbReference type="SUPFAM" id="SSF53223">
    <property type="entry name" value="Aminoacid dehydrogenase-like, N-terminal domain"/>
    <property type="match status" value="1"/>
</dbReference>
<comment type="pathway">
    <text evidence="1">Metabolic intermediate biosynthesis; chorismate biosynthesis; chorismate from D-erythrose 4-phosphate and phosphoenolpyruvate: step 4/7.</text>
</comment>
<feature type="binding site" evidence="3">
    <location>
        <position position="268"/>
    </location>
    <ligand>
        <name>Mg(2+)</name>
        <dbReference type="ChEBI" id="CHEBI:18420"/>
    </ligand>
</feature>
<comment type="subunit">
    <text evidence="3">Monomer.</text>
</comment>
<comment type="catalytic activity">
    <reaction evidence="3">
        <text>shikimate + ATP = 3-phosphoshikimate + ADP + H(+)</text>
        <dbReference type="Rhea" id="RHEA:13121"/>
        <dbReference type="ChEBI" id="CHEBI:15378"/>
        <dbReference type="ChEBI" id="CHEBI:30616"/>
        <dbReference type="ChEBI" id="CHEBI:36208"/>
        <dbReference type="ChEBI" id="CHEBI:145989"/>
        <dbReference type="ChEBI" id="CHEBI:456216"/>
        <dbReference type="EC" id="2.7.1.71"/>
    </reaction>
</comment>
<keyword evidence="3 5" id="KW-0418">Kinase</keyword>
<organism evidence="5 6">
    <name type="scientific">Amedibacillus dolichus</name>
    <dbReference type="NCBI Taxonomy" id="31971"/>
    <lineage>
        <taxon>Bacteria</taxon>
        <taxon>Bacillati</taxon>
        <taxon>Bacillota</taxon>
        <taxon>Erysipelotrichia</taxon>
        <taxon>Erysipelotrichales</taxon>
        <taxon>Erysipelotrichaceae</taxon>
        <taxon>Amedibacillus</taxon>
    </lineage>
</organism>
<feature type="binding site" evidence="3">
    <location>
        <position position="286"/>
    </location>
    <ligand>
        <name>substrate</name>
    </ligand>
</feature>
<dbReference type="Gene3D" id="3.40.50.720">
    <property type="entry name" value="NAD(P)-binding Rossmann-like Domain"/>
    <property type="match status" value="1"/>
</dbReference>
<dbReference type="InterPro" id="IPR022893">
    <property type="entry name" value="Shikimate_DH_fam"/>
</dbReference>
<dbReference type="PRINTS" id="PR01100">
    <property type="entry name" value="SHIKIMTKNASE"/>
</dbReference>
<dbReference type="InterPro" id="IPR013708">
    <property type="entry name" value="Shikimate_DH-bd_N"/>
</dbReference>
<evidence type="ECO:0000313" key="6">
    <source>
        <dbReference type="Proteomes" id="UP001529340"/>
    </source>
</evidence>
<dbReference type="InterPro" id="IPR036291">
    <property type="entry name" value="NAD(P)-bd_dom_sf"/>
</dbReference>
<dbReference type="RefSeq" id="WP_289608364.1">
    <property type="nucleotide sequence ID" value="NZ_JAUDCG010000052.1"/>
</dbReference>
<comment type="caution">
    <text evidence="3">Lacks conserved residue(s) required for the propagation of feature annotation.</text>
</comment>
<dbReference type="InterPro" id="IPR031322">
    <property type="entry name" value="Shikimate/glucono_kinase"/>
</dbReference>
<dbReference type="CDD" id="cd01065">
    <property type="entry name" value="NAD_bind_Shikimate_DH"/>
    <property type="match status" value="1"/>
</dbReference>
<comment type="caution">
    <text evidence="5">The sequence shown here is derived from an EMBL/GenBank/DDBJ whole genome shotgun (WGS) entry which is preliminary data.</text>
</comment>
<dbReference type="EMBL" id="JAUDCG010000052">
    <property type="protein sequence ID" value="MDM8157922.1"/>
    <property type="molecule type" value="Genomic_DNA"/>
</dbReference>
<keyword evidence="3" id="KW-0547">Nucleotide-binding</keyword>
<comment type="pathway">
    <text evidence="3">Metabolic intermediate biosynthesis; chorismate biosynthesis; chorismate from D-erythrose 4-phosphate and phosphoenolpyruvate: step 5/7.</text>
</comment>
<reference evidence="5" key="2">
    <citation type="submission" date="2023-06" db="EMBL/GenBank/DDBJ databases">
        <authorList>
            <person name="Zeman M."/>
            <person name="Kubasova T."/>
            <person name="Jahodarova E."/>
            <person name="Nykrynova M."/>
            <person name="Rychlik I."/>
        </authorList>
    </citation>
    <scope>NUCLEOTIDE SEQUENCE</scope>
    <source>
        <strain evidence="5">ET39</strain>
    </source>
</reference>
<dbReference type="SUPFAM" id="SSF51735">
    <property type="entry name" value="NAD(P)-binding Rossmann-fold domains"/>
    <property type="match status" value="1"/>
</dbReference>
<keyword evidence="6" id="KW-1185">Reference proteome</keyword>
<keyword evidence="3" id="KW-0808">Transferase</keyword>
<dbReference type="EC" id="2.7.1.71" evidence="3"/>
<feature type="binding site" evidence="3">
    <location>
        <position position="367"/>
    </location>
    <ligand>
        <name>ATP</name>
        <dbReference type="ChEBI" id="CHEBI:30616"/>
    </ligand>
</feature>
<keyword evidence="3" id="KW-0460">Magnesium</keyword>
<dbReference type="InterPro" id="IPR000623">
    <property type="entry name" value="Shikimate_kinase/TSH1"/>
</dbReference>
<comment type="function">
    <text evidence="3">Catalyzes the specific phosphorylation of the 3-hydroxyl group of shikimic acid using ATP as a cosubstrate.</text>
</comment>
<dbReference type="Proteomes" id="UP001529340">
    <property type="component" value="Unassembled WGS sequence"/>
</dbReference>
<comment type="cofactor">
    <cofactor evidence="3">
        <name>Mg(2+)</name>
        <dbReference type="ChEBI" id="CHEBI:18420"/>
    </cofactor>
    <text evidence="3">Binds 1 Mg(2+) ion per subunit.</text>
</comment>
<keyword evidence="3" id="KW-0067">ATP-binding</keyword>
<dbReference type="GO" id="GO:0016301">
    <property type="term" value="F:kinase activity"/>
    <property type="evidence" value="ECO:0007669"/>
    <property type="project" value="UniProtKB-KW"/>
</dbReference>
<dbReference type="InterPro" id="IPR046346">
    <property type="entry name" value="Aminoacid_DH-like_N_sf"/>
</dbReference>
<keyword evidence="2 3" id="KW-0057">Aromatic amino acid biosynthesis</keyword>
<dbReference type="PANTHER" id="PTHR21089:SF1">
    <property type="entry name" value="BIFUNCTIONAL 3-DEHYDROQUINATE DEHYDRATASE_SHIKIMATE DEHYDROGENASE, CHLOROPLASTIC"/>
    <property type="match status" value="1"/>
</dbReference>
<keyword evidence="3" id="KW-0963">Cytoplasm</keyword>
<keyword evidence="3" id="KW-0479">Metal-binding</keyword>
<dbReference type="Pfam" id="PF01202">
    <property type="entry name" value="SKI"/>
    <property type="match status" value="1"/>
</dbReference>
<sequence>MKRYGLIGEKLSHSFSKEIHEAIADYTYDLMPLSREEFPRFMEARAFTAINVTIPYKKDVIPYLDAIDDAAKAIGAVNTIVNRNGRLIGYNTDYTGFLYMVRKHGITLQNKRVLVIGNGGASAAIQAAVRHEQAAEMIVVDIVKGNGAISYEECFAHHLDAQVIINTSPVGMYPKSGASPLDLALFHCLEAVLDVVYNPLSTKLVLDAKDRGLPGVNGLEMLVAQAKQAVEHFLDTLIDDAVIDTLYKKIERERNNVILIGMPSAGKTTIGQSVAQRCGKEFIDMDAYIVENCGKSIPQIFEESGENGFRARESEAAIALAGRNGAVIATGGGIVKHKVNMDYLRQNGIVFFIDRSLDKLITTDDNRPLSSSAQAVARMYEERIELYRKYADHIVDNNTTIDACAERITEILNR</sequence>
<dbReference type="InterPro" id="IPR027417">
    <property type="entry name" value="P-loop_NTPase"/>
</dbReference>
<dbReference type="CDD" id="cd00464">
    <property type="entry name" value="SK"/>
    <property type="match status" value="1"/>
</dbReference>
<evidence type="ECO:0000256" key="1">
    <source>
        <dbReference type="ARBA" id="ARBA00004871"/>
    </source>
</evidence>
<dbReference type="SUPFAM" id="SSF52540">
    <property type="entry name" value="P-loop containing nucleoside triphosphate hydrolases"/>
    <property type="match status" value="1"/>
</dbReference>
<proteinExistence type="inferred from homology"/>
<dbReference type="Gene3D" id="3.40.50.300">
    <property type="entry name" value="P-loop containing nucleotide triphosphate hydrolases"/>
    <property type="match status" value="1"/>
</dbReference>
<feature type="binding site" evidence="3">
    <location>
        <position position="383"/>
    </location>
    <ligand>
        <name>substrate</name>
    </ligand>
</feature>